<sequence length="189" mass="22620">MERYKREIAKSAAAERSLLQNYEVKLKTNVNDEKLEADIKKSREIRNQNEIMQQIERNKDRRAHERREHIENASMHAYPLFSETFIDEAEVARIRKNQREQWREDLKHQMVTQDILKNIEEVRQRDLVQKQKTKHLVSMQRERGAEQQRLRRQGKELVAAWDKDLQLKSFRKAVLQGEQPPHTPGAPYA</sequence>
<gene>
    <name evidence="1" type="ORF">PCOR1329_LOCUS43126</name>
</gene>
<evidence type="ECO:0008006" key="3">
    <source>
        <dbReference type="Google" id="ProtNLM"/>
    </source>
</evidence>
<comment type="caution">
    <text evidence="1">The sequence shown here is derived from an EMBL/GenBank/DDBJ whole genome shotgun (WGS) entry which is preliminary data.</text>
</comment>
<evidence type="ECO:0000313" key="1">
    <source>
        <dbReference type="EMBL" id="CAK0850828.1"/>
    </source>
</evidence>
<dbReference type="EMBL" id="CAUYUJ010015181">
    <property type="protein sequence ID" value="CAK0850828.1"/>
    <property type="molecule type" value="Genomic_DNA"/>
</dbReference>
<protein>
    <recommendedName>
        <fullName evidence="3">Meiosis-specific nuclear structural protein 1</fullName>
    </recommendedName>
</protein>
<evidence type="ECO:0000313" key="2">
    <source>
        <dbReference type="Proteomes" id="UP001189429"/>
    </source>
</evidence>
<dbReference type="Proteomes" id="UP001189429">
    <property type="component" value="Unassembled WGS sequence"/>
</dbReference>
<keyword evidence="2" id="KW-1185">Reference proteome</keyword>
<accession>A0ABN9TZZ9</accession>
<reference evidence="1" key="1">
    <citation type="submission" date="2023-10" db="EMBL/GenBank/DDBJ databases">
        <authorList>
            <person name="Chen Y."/>
            <person name="Shah S."/>
            <person name="Dougan E. K."/>
            <person name="Thang M."/>
            <person name="Chan C."/>
        </authorList>
    </citation>
    <scope>NUCLEOTIDE SEQUENCE [LARGE SCALE GENOMIC DNA]</scope>
</reference>
<name>A0ABN9TZZ9_9DINO</name>
<organism evidence="1 2">
    <name type="scientific">Prorocentrum cordatum</name>
    <dbReference type="NCBI Taxonomy" id="2364126"/>
    <lineage>
        <taxon>Eukaryota</taxon>
        <taxon>Sar</taxon>
        <taxon>Alveolata</taxon>
        <taxon>Dinophyceae</taxon>
        <taxon>Prorocentrales</taxon>
        <taxon>Prorocentraceae</taxon>
        <taxon>Prorocentrum</taxon>
    </lineage>
</organism>
<proteinExistence type="predicted"/>